<dbReference type="AlphaFoldDB" id="A0A8H9MDF1"/>
<protein>
    <submittedName>
        <fullName evidence="2">Uncharacterized protein</fullName>
    </submittedName>
</protein>
<evidence type="ECO:0000313" key="2">
    <source>
        <dbReference type="EMBL" id="GHF69609.1"/>
    </source>
</evidence>
<evidence type="ECO:0000256" key="1">
    <source>
        <dbReference type="SAM" id="MobiDB-lite"/>
    </source>
</evidence>
<gene>
    <name evidence="2" type="ORF">GCM10017566_49120</name>
</gene>
<keyword evidence="3" id="KW-1185">Reference proteome</keyword>
<feature type="region of interest" description="Disordered" evidence="1">
    <location>
        <begin position="21"/>
        <end position="47"/>
    </location>
</feature>
<sequence length="96" mass="10483">MRRAPLTHLVVNEVCHGVLPQISRRPASTRQAPRPRIDSGRTRGHRRAHYERFIAPHYTTDGQADLAVGASAITAVAAELDVPTALDAAGFYRTTP</sequence>
<name>A0A8H9MDF1_9PSEU</name>
<proteinExistence type="predicted"/>
<evidence type="ECO:0000313" key="3">
    <source>
        <dbReference type="Proteomes" id="UP000658656"/>
    </source>
</evidence>
<dbReference type="Proteomes" id="UP000658656">
    <property type="component" value="Unassembled WGS sequence"/>
</dbReference>
<dbReference type="EMBL" id="BNAV01000008">
    <property type="protein sequence ID" value="GHF69609.1"/>
    <property type="molecule type" value="Genomic_DNA"/>
</dbReference>
<reference evidence="2" key="2">
    <citation type="submission" date="2020-09" db="EMBL/GenBank/DDBJ databases">
        <authorList>
            <person name="Sun Q."/>
            <person name="Zhou Y."/>
        </authorList>
    </citation>
    <scope>NUCLEOTIDE SEQUENCE</scope>
    <source>
        <strain evidence="2">CGMCC 4.7679</strain>
    </source>
</reference>
<accession>A0A8H9MDF1</accession>
<reference evidence="2" key="1">
    <citation type="journal article" date="2014" name="Int. J. Syst. Evol. Microbiol.">
        <title>Complete genome sequence of Corynebacterium casei LMG S-19264T (=DSM 44701T), isolated from a smear-ripened cheese.</title>
        <authorList>
            <consortium name="US DOE Joint Genome Institute (JGI-PGF)"/>
            <person name="Walter F."/>
            <person name="Albersmeier A."/>
            <person name="Kalinowski J."/>
            <person name="Ruckert C."/>
        </authorList>
    </citation>
    <scope>NUCLEOTIDE SEQUENCE</scope>
    <source>
        <strain evidence="2">CGMCC 4.7679</strain>
    </source>
</reference>
<comment type="caution">
    <text evidence="2">The sequence shown here is derived from an EMBL/GenBank/DDBJ whole genome shotgun (WGS) entry which is preliminary data.</text>
</comment>
<organism evidence="2 3">
    <name type="scientific">Amycolatopsis bartoniae</name>
    <dbReference type="NCBI Taxonomy" id="941986"/>
    <lineage>
        <taxon>Bacteria</taxon>
        <taxon>Bacillati</taxon>
        <taxon>Actinomycetota</taxon>
        <taxon>Actinomycetes</taxon>
        <taxon>Pseudonocardiales</taxon>
        <taxon>Pseudonocardiaceae</taxon>
        <taxon>Amycolatopsis</taxon>
    </lineage>
</organism>